<sequence>MTPEFAVAIFVAVVAAATPILIAALGELVVERSGVLNLGVEGMMLIGAVTAFIVSVTTGVPALGALAAMAAAAASSLIFGYLTLTLAANQVATGLALTIFGTGVSALVGANYVGMTTPAFGSIFPVAMAQDPIWRVVFGYSPLVYASLLLTLAVWWFLKYSRAGLILRAVGESDTSAHSIGYPVLKVRYLAVLFGGAMAGLGGSFFSLVLTPMWAERLTSGRGWIAIALVVFASWRPGRLLLGAYLFGAVITLELQAKAAGWSGLAPEFLTSLPYIATIVVLALISARKASARNTAPACLGKPFRPTA</sequence>
<organism evidence="7 8">
    <name type="scientific">Aureimonas altamirensis</name>
    <dbReference type="NCBI Taxonomy" id="370622"/>
    <lineage>
        <taxon>Bacteria</taxon>
        <taxon>Pseudomonadati</taxon>
        <taxon>Pseudomonadota</taxon>
        <taxon>Alphaproteobacteria</taxon>
        <taxon>Hyphomicrobiales</taxon>
        <taxon>Aurantimonadaceae</taxon>
        <taxon>Aureimonas</taxon>
    </lineage>
</organism>
<feature type="transmembrane region" description="Helical" evidence="6">
    <location>
        <begin position="269"/>
        <end position="287"/>
    </location>
</feature>
<dbReference type="Pfam" id="PF02653">
    <property type="entry name" value="BPD_transp_2"/>
    <property type="match status" value="1"/>
</dbReference>
<name>A0A0B1Q3W8_9HYPH</name>
<evidence type="ECO:0000256" key="6">
    <source>
        <dbReference type="SAM" id="Phobius"/>
    </source>
</evidence>
<dbReference type="GO" id="GO:0022857">
    <property type="term" value="F:transmembrane transporter activity"/>
    <property type="evidence" value="ECO:0007669"/>
    <property type="project" value="InterPro"/>
</dbReference>
<evidence type="ECO:0000313" key="8">
    <source>
        <dbReference type="Proteomes" id="UP000030826"/>
    </source>
</evidence>
<comment type="subcellular location">
    <subcellularLocation>
        <location evidence="1">Cell membrane</location>
        <topology evidence="1">Multi-pass membrane protein</topology>
    </subcellularLocation>
</comment>
<keyword evidence="2" id="KW-1003">Cell membrane</keyword>
<evidence type="ECO:0000256" key="4">
    <source>
        <dbReference type="ARBA" id="ARBA00022989"/>
    </source>
</evidence>
<comment type="caution">
    <text evidence="7">The sequence shown here is derived from an EMBL/GenBank/DDBJ whole genome shotgun (WGS) entry which is preliminary data.</text>
</comment>
<evidence type="ECO:0000256" key="1">
    <source>
        <dbReference type="ARBA" id="ARBA00004651"/>
    </source>
</evidence>
<accession>A0A0B1Q3W8</accession>
<dbReference type="CDD" id="cd06580">
    <property type="entry name" value="TM_PBP1_transp_TpRbsC_like"/>
    <property type="match status" value="1"/>
</dbReference>
<keyword evidence="3 6" id="KW-0812">Transmembrane</keyword>
<feature type="transmembrane region" description="Helical" evidence="6">
    <location>
        <begin position="133"/>
        <end position="158"/>
    </location>
</feature>
<protein>
    <submittedName>
        <fullName evidence="7">ABC transporter permease</fullName>
    </submittedName>
</protein>
<dbReference type="OrthoDB" id="9792579at2"/>
<feature type="transmembrane region" description="Helical" evidence="6">
    <location>
        <begin position="62"/>
        <end position="84"/>
    </location>
</feature>
<feature type="transmembrane region" description="Helical" evidence="6">
    <location>
        <begin position="38"/>
        <end position="56"/>
    </location>
</feature>
<feature type="transmembrane region" description="Helical" evidence="6">
    <location>
        <begin position="6"/>
        <end position="26"/>
    </location>
</feature>
<evidence type="ECO:0000256" key="2">
    <source>
        <dbReference type="ARBA" id="ARBA00022475"/>
    </source>
</evidence>
<dbReference type="EMBL" id="JRFJ01000001">
    <property type="protein sequence ID" value="KHJ55553.1"/>
    <property type="molecule type" value="Genomic_DNA"/>
</dbReference>
<evidence type="ECO:0000256" key="3">
    <source>
        <dbReference type="ARBA" id="ARBA00022692"/>
    </source>
</evidence>
<dbReference type="AlphaFoldDB" id="A0A0B1Q3W8"/>
<dbReference type="RefSeq" id="WP_039188493.1">
    <property type="nucleotide sequence ID" value="NZ_JAQRFV010000011.1"/>
</dbReference>
<reference evidence="7 8" key="1">
    <citation type="submission" date="2014-09" db="EMBL/GenBank/DDBJ databases">
        <title>Isolation and characterization of Aurantimonas altamirensis ON-56566 from clinical sample following a dog bite.</title>
        <authorList>
            <person name="Eshaghi A."/>
            <person name="Li A."/>
            <person name="Shahinas D."/>
            <person name="Bahn P."/>
            <person name="Kus J.V."/>
            <person name="Patel S.N."/>
        </authorList>
    </citation>
    <scope>NUCLEOTIDE SEQUENCE [LARGE SCALE GENOMIC DNA]</scope>
    <source>
        <strain evidence="7 8">ON-56566</strain>
    </source>
</reference>
<dbReference type="PANTHER" id="PTHR43370">
    <property type="entry name" value="SUGAR ABC TRANSPORTER INTEGRAL MEMBRANE PROTEIN-RELATED"/>
    <property type="match status" value="1"/>
</dbReference>
<keyword evidence="4 6" id="KW-1133">Transmembrane helix</keyword>
<dbReference type="InterPro" id="IPR001851">
    <property type="entry name" value="ABC_transp_permease"/>
</dbReference>
<evidence type="ECO:0000256" key="5">
    <source>
        <dbReference type="ARBA" id="ARBA00023136"/>
    </source>
</evidence>
<gene>
    <name evidence="7" type="ORF">LA66_02555</name>
</gene>
<evidence type="ECO:0000313" key="7">
    <source>
        <dbReference type="EMBL" id="KHJ55553.1"/>
    </source>
</evidence>
<proteinExistence type="predicted"/>
<feature type="transmembrane region" description="Helical" evidence="6">
    <location>
        <begin position="91"/>
        <end position="113"/>
    </location>
</feature>
<dbReference type="PANTHER" id="PTHR43370:SF2">
    <property type="entry name" value="ABC TRANSPORTER PERMEASE PROTEIN"/>
    <property type="match status" value="1"/>
</dbReference>
<feature type="transmembrane region" description="Helical" evidence="6">
    <location>
        <begin position="189"/>
        <end position="208"/>
    </location>
</feature>
<dbReference type="STRING" id="370622.LA66_02555"/>
<keyword evidence="5 6" id="KW-0472">Membrane</keyword>
<dbReference type="GO" id="GO:0005886">
    <property type="term" value="C:plasma membrane"/>
    <property type="evidence" value="ECO:0007669"/>
    <property type="project" value="UniProtKB-SubCell"/>
</dbReference>
<dbReference type="Proteomes" id="UP000030826">
    <property type="component" value="Unassembled WGS sequence"/>
</dbReference>